<dbReference type="GO" id="GO:0008360">
    <property type="term" value="P:regulation of cell shape"/>
    <property type="evidence" value="ECO:0007669"/>
    <property type="project" value="UniProtKB-KW"/>
</dbReference>
<keyword evidence="6" id="KW-0133">Cell shape</keyword>
<dbReference type="PANTHER" id="PTHR13502:SF3">
    <property type="entry name" value="CDC42 SMALL EFFECTOR PROTEIN 1"/>
    <property type="match status" value="1"/>
</dbReference>
<dbReference type="GO" id="GO:0005886">
    <property type="term" value="C:plasma membrane"/>
    <property type="evidence" value="ECO:0007669"/>
    <property type="project" value="UniProtKB-SubCell"/>
</dbReference>
<dbReference type="GO" id="GO:0031267">
    <property type="term" value="F:small GTPase binding"/>
    <property type="evidence" value="ECO:0007669"/>
    <property type="project" value="InterPro"/>
</dbReference>
<evidence type="ECO:0000256" key="6">
    <source>
        <dbReference type="ARBA" id="ARBA00022960"/>
    </source>
</evidence>
<gene>
    <name evidence="13" type="ORF">Z043_111388</name>
</gene>
<organism evidence="13 14">
    <name type="scientific">Scleropages formosus</name>
    <name type="common">Asian bonytongue</name>
    <name type="synonym">Osteoglossum formosum</name>
    <dbReference type="NCBI Taxonomy" id="113540"/>
    <lineage>
        <taxon>Eukaryota</taxon>
        <taxon>Metazoa</taxon>
        <taxon>Chordata</taxon>
        <taxon>Craniata</taxon>
        <taxon>Vertebrata</taxon>
        <taxon>Euteleostomi</taxon>
        <taxon>Actinopterygii</taxon>
        <taxon>Neopterygii</taxon>
        <taxon>Teleostei</taxon>
        <taxon>Osteoglossocephala</taxon>
        <taxon>Osteoglossomorpha</taxon>
        <taxon>Osteoglossiformes</taxon>
        <taxon>Osteoglossidae</taxon>
        <taxon>Scleropages</taxon>
    </lineage>
</organism>
<evidence type="ECO:0000256" key="9">
    <source>
        <dbReference type="ARBA" id="ARBA00023212"/>
    </source>
</evidence>
<protein>
    <submittedName>
        <fullName evidence="13">CDC42 small effector protein 1-like</fullName>
    </submittedName>
</protein>
<dbReference type="PROSITE" id="PS50108">
    <property type="entry name" value="CRIB"/>
    <property type="match status" value="1"/>
</dbReference>
<dbReference type="Pfam" id="PF00786">
    <property type="entry name" value="PBD"/>
    <property type="match status" value="1"/>
</dbReference>
<comment type="caution">
    <text evidence="13">The sequence shown here is derived from an EMBL/GenBank/DDBJ whole genome shotgun (WGS) entry which is preliminary data.</text>
</comment>
<keyword evidence="8" id="KW-0564">Palmitate</keyword>
<evidence type="ECO:0000313" key="14">
    <source>
        <dbReference type="Proteomes" id="UP000034805"/>
    </source>
</evidence>
<dbReference type="SMART" id="SM00285">
    <property type="entry name" value="PBD"/>
    <property type="match status" value="1"/>
</dbReference>
<evidence type="ECO:0000256" key="5">
    <source>
        <dbReference type="ARBA" id="ARBA00022490"/>
    </source>
</evidence>
<evidence type="ECO:0000256" key="4">
    <source>
        <dbReference type="ARBA" id="ARBA00022475"/>
    </source>
</evidence>
<evidence type="ECO:0000313" key="13">
    <source>
        <dbReference type="EMBL" id="KPP69827.1"/>
    </source>
</evidence>
<dbReference type="InterPro" id="IPR039056">
    <property type="entry name" value="SPEC"/>
</dbReference>
<evidence type="ECO:0000256" key="1">
    <source>
        <dbReference type="ARBA" id="ARBA00004193"/>
    </source>
</evidence>
<evidence type="ECO:0000256" key="8">
    <source>
        <dbReference type="ARBA" id="ARBA00023139"/>
    </source>
</evidence>
<evidence type="ECO:0000256" key="3">
    <source>
        <dbReference type="ARBA" id="ARBA00005720"/>
    </source>
</evidence>
<dbReference type="GO" id="GO:0005856">
    <property type="term" value="C:cytoskeleton"/>
    <property type="evidence" value="ECO:0007669"/>
    <property type="project" value="UniProtKB-SubCell"/>
</dbReference>
<feature type="domain" description="CRIB" evidence="12">
    <location>
        <begin position="102"/>
        <end position="115"/>
    </location>
</feature>
<dbReference type="AlphaFoldDB" id="A0A0P7YPJ1"/>
<evidence type="ECO:0000256" key="11">
    <source>
        <dbReference type="SAM" id="MobiDB-lite"/>
    </source>
</evidence>
<dbReference type="Proteomes" id="UP000034805">
    <property type="component" value="Unassembled WGS sequence"/>
</dbReference>
<keyword evidence="4" id="KW-1003">Cell membrane</keyword>
<keyword evidence="9" id="KW-0206">Cytoskeleton</keyword>
<dbReference type="GO" id="GO:0035023">
    <property type="term" value="P:regulation of Rho protein signal transduction"/>
    <property type="evidence" value="ECO:0007669"/>
    <property type="project" value="InterPro"/>
</dbReference>
<evidence type="ECO:0000256" key="10">
    <source>
        <dbReference type="ARBA" id="ARBA00023288"/>
    </source>
</evidence>
<evidence type="ECO:0000256" key="2">
    <source>
        <dbReference type="ARBA" id="ARBA00004245"/>
    </source>
</evidence>
<feature type="compositionally biased region" description="Polar residues" evidence="11">
    <location>
        <begin position="127"/>
        <end position="147"/>
    </location>
</feature>
<dbReference type="FunFam" id="3.90.810.10:FF:000015">
    <property type="entry name" value="CDC42 small effector protein 1"/>
    <property type="match status" value="1"/>
</dbReference>
<dbReference type="Gene3D" id="3.90.810.10">
    <property type="entry name" value="CRIB domain"/>
    <property type="match status" value="1"/>
</dbReference>
<evidence type="ECO:0000256" key="7">
    <source>
        <dbReference type="ARBA" id="ARBA00023136"/>
    </source>
</evidence>
<keyword evidence="5" id="KW-0963">Cytoplasm</keyword>
<name>A0A0P7YPJ1_SCLFO</name>
<dbReference type="InterPro" id="IPR000095">
    <property type="entry name" value="CRIB_dom"/>
</dbReference>
<comment type="subcellular location">
    <subcellularLocation>
        <location evidence="1">Cell membrane</location>
        <topology evidence="1">Lipid-anchor</topology>
    </subcellularLocation>
    <subcellularLocation>
        <location evidence="2">Cytoplasm</location>
        <location evidence="2">Cytoskeleton</location>
    </subcellularLocation>
</comment>
<keyword evidence="7" id="KW-0472">Membrane</keyword>
<dbReference type="InterPro" id="IPR036936">
    <property type="entry name" value="CRIB_dom_sf"/>
</dbReference>
<dbReference type="EMBL" id="JARO02003767">
    <property type="protein sequence ID" value="KPP69827.1"/>
    <property type="molecule type" value="Genomic_DNA"/>
</dbReference>
<comment type="similarity">
    <text evidence="3">Belongs to the CDC42SE/SPEC family.</text>
</comment>
<reference evidence="13 14" key="1">
    <citation type="submission" date="2015-08" db="EMBL/GenBank/DDBJ databases">
        <title>The genome of the Asian arowana (Scleropages formosus).</title>
        <authorList>
            <person name="Tan M.H."/>
            <person name="Gan H.M."/>
            <person name="Croft L.J."/>
            <person name="Austin C.M."/>
        </authorList>
    </citation>
    <scope>NUCLEOTIDE SEQUENCE [LARGE SCALE GENOMIC DNA]</scope>
    <source>
        <strain evidence="13">Aro1</strain>
    </source>
</reference>
<sequence>MCSFPPCHGFGSDDQGTYPGSHHGDGPTTVGAQRTLRLLLDRCGAPGLEEDPLRCVSISLQGATGSRGARGMSEFWHKMSCCVVAKPPPKKKKRRKIDRSMIGEPMNFQHLTHIGSGEMTEGLPPSGSIQEQMRSKGQSANGCGSFL</sequence>
<accession>A0A0P7YPJ1</accession>
<feature type="region of interest" description="Disordered" evidence="11">
    <location>
        <begin position="120"/>
        <end position="147"/>
    </location>
</feature>
<proteinExistence type="inferred from homology"/>
<dbReference type="PANTHER" id="PTHR13502">
    <property type="entry name" value="CDC42 SMALL EFFECTOR PROTEIN HOMOLOG"/>
    <property type="match status" value="1"/>
</dbReference>
<evidence type="ECO:0000259" key="12">
    <source>
        <dbReference type="PROSITE" id="PS50108"/>
    </source>
</evidence>
<keyword evidence="10" id="KW-0449">Lipoprotein</keyword>